<name>A0A0D6QUY2_ARACU</name>
<feature type="compositionally biased region" description="Polar residues" evidence="6">
    <location>
        <begin position="12"/>
        <end position="26"/>
    </location>
</feature>
<feature type="compositionally biased region" description="Polar residues" evidence="6">
    <location>
        <begin position="260"/>
        <end position="272"/>
    </location>
</feature>
<reference evidence="8" key="1">
    <citation type="submission" date="2015-03" db="EMBL/GenBank/DDBJ databases">
        <title>A transcriptome of Araucaria cunninghamii, an australian fine timber species.</title>
        <authorList>
            <person name="Jing Yi C.J.Y."/>
            <person name="Yin San L.Y.S."/>
            <person name="Abdul Karim S.S."/>
            <person name="Wan Azmi N.N."/>
            <person name="Hercus R.R."/>
            <person name="Croft L.L."/>
        </authorList>
    </citation>
    <scope>NUCLEOTIDE SEQUENCE</scope>
    <source>
        <strain evidence="8">MI0301</strain>
        <tissue evidence="8">Leaf</tissue>
    </source>
</reference>
<dbReference type="GO" id="GO:0005737">
    <property type="term" value="C:cytoplasm"/>
    <property type="evidence" value="ECO:0007669"/>
    <property type="project" value="UniProtKB-SubCell"/>
</dbReference>
<feature type="domain" description="FLZ-type" evidence="7">
    <location>
        <begin position="193"/>
        <end position="237"/>
    </location>
</feature>
<evidence type="ECO:0000256" key="5">
    <source>
        <dbReference type="PROSITE-ProRule" id="PRU01131"/>
    </source>
</evidence>
<evidence type="ECO:0000259" key="7">
    <source>
        <dbReference type="PROSITE" id="PS51795"/>
    </source>
</evidence>
<evidence type="ECO:0000256" key="1">
    <source>
        <dbReference type="ARBA" id="ARBA00004496"/>
    </source>
</evidence>
<dbReference type="PROSITE" id="PS51795">
    <property type="entry name" value="ZF_FLZ"/>
    <property type="match status" value="1"/>
</dbReference>
<organism evidence="8">
    <name type="scientific">Araucaria cunninghamii</name>
    <name type="common">Hoop pine</name>
    <name type="synonym">Moreton Bay pine</name>
    <dbReference type="NCBI Taxonomy" id="56994"/>
    <lineage>
        <taxon>Eukaryota</taxon>
        <taxon>Viridiplantae</taxon>
        <taxon>Streptophyta</taxon>
        <taxon>Embryophyta</taxon>
        <taxon>Tracheophyta</taxon>
        <taxon>Spermatophyta</taxon>
        <taxon>Pinopsida</taxon>
        <taxon>Pinidae</taxon>
        <taxon>Conifers II</taxon>
        <taxon>Araucariales</taxon>
        <taxon>Araucariaceae</taxon>
        <taxon>Araucaria</taxon>
    </lineage>
</organism>
<evidence type="ECO:0000256" key="2">
    <source>
        <dbReference type="ARBA" id="ARBA00009374"/>
    </source>
</evidence>
<dbReference type="InterPro" id="IPR007650">
    <property type="entry name" value="Zf-FLZ_dom"/>
</dbReference>
<dbReference type="AlphaFoldDB" id="A0A0D6QUY2"/>
<evidence type="ECO:0000256" key="6">
    <source>
        <dbReference type="SAM" id="MobiDB-lite"/>
    </source>
</evidence>
<comment type="subcellular location">
    <subcellularLocation>
        <location evidence="1">Cytoplasm</location>
    </subcellularLocation>
</comment>
<keyword evidence="4" id="KW-0479">Metal-binding</keyword>
<feature type="region of interest" description="Disordered" evidence="6">
    <location>
        <begin position="1"/>
        <end position="39"/>
    </location>
</feature>
<feature type="region of interest" description="Disordered" evidence="6">
    <location>
        <begin position="259"/>
        <end position="280"/>
    </location>
</feature>
<proteinExistence type="inferred from homology"/>
<dbReference type="PANTHER" id="PTHR33059:SF4">
    <property type="entry name" value="FCS-LIKE ZINC FINGER 5"/>
    <property type="match status" value="1"/>
</dbReference>
<dbReference type="GO" id="GO:0046872">
    <property type="term" value="F:metal ion binding"/>
    <property type="evidence" value="ECO:0007669"/>
    <property type="project" value="UniProtKB-KW"/>
</dbReference>
<accession>A0A0D6QUY2</accession>
<protein>
    <recommendedName>
        <fullName evidence="7">FLZ-type domain-containing protein</fullName>
    </recommendedName>
</protein>
<dbReference type="EMBL" id="GCKF01044125">
    <property type="protein sequence ID" value="JAG94266.1"/>
    <property type="molecule type" value="Transcribed_RNA"/>
</dbReference>
<evidence type="ECO:0000256" key="4">
    <source>
        <dbReference type="ARBA" id="ARBA00022723"/>
    </source>
</evidence>
<dbReference type="PANTHER" id="PTHR33059">
    <property type="entry name" value="FCS-LIKE ZINC FINGER 5"/>
    <property type="match status" value="1"/>
</dbReference>
<evidence type="ECO:0000313" key="8">
    <source>
        <dbReference type="EMBL" id="JAG94266.1"/>
    </source>
</evidence>
<evidence type="ECO:0000256" key="3">
    <source>
        <dbReference type="ARBA" id="ARBA00022490"/>
    </source>
</evidence>
<sequence>MLGKRTRPGMRRTTSMSQLGSGSSIEKFQGSEYFHREKQRAPLQVAPQLRAPGIGVPNWKGTSSSDPKGKCSGGVVKPTFSQIAPAVDGVGALPEGTGLSLGLSLGMGEVPNSPYPSQALFMGAHGHGQFQFMSGALGHGGFQFASGHAGVQGYSPIGNSLGMVKGIGADQTLPFAPASPGRGYGVPMVEPAHFLKACFLCKRHLGHGRDIYMYRDDRAFCSVECREQQIVIDERNERKEKCSVKVMATGSVPADRCQNIGKNVQSGTSKNIQSERRAAA</sequence>
<keyword evidence="3" id="KW-0963">Cytoplasm</keyword>
<comment type="similarity">
    <text evidence="2">Belongs to the FLZ family.</text>
</comment>
<dbReference type="Pfam" id="PF04570">
    <property type="entry name" value="zf-FLZ"/>
    <property type="match status" value="1"/>
</dbReference>
<feature type="zinc finger region" description="FLZ-type" evidence="5">
    <location>
        <begin position="193"/>
        <end position="237"/>
    </location>
</feature>
<feature type="compositionally biased region" description="Basic residues" evidence="6">
    <location>
        <begin position="1"/>
        <end position="10"/>
    </location>
</feature>